<reference evidence="3" key="1">
    <citation type="submission" date="2010-08" db="EMBL/GenBank/DDBJ databases">
        <authorList>
            <consortium name="Caenorhabditis japonica Sequencing Consortium"/>
            <person name="Wilson R.K."/>
        </authorList>
    </citation>
    <scope>NUCLEOTIDE SEQUENCE [LARGE SCALE GENOMIC DNA]</scope>
    <source>
        <strain evidence="3">DF5081</strain>
    </source>
</reference>
<dbReference type="EnsemblMetazoa" id="CJA15333.1">
    <property type="protein sequence ID" value="CJA15333.1"/>
    <property type="gene ID" value="WBGene00134537"/>
</dbReference>
<evidence type="ECO:0000313" key="3">
    <source>
        <dbReference type="Proteomes" id="UP000005237"/>
    </source>
</evidence>
<keyword evidence="3" id="KW-1185">Reference proteome</keyword>
<dbReference type="PANTHER" id="PTHR32122:SF1">
    <property type="entry name" value="TATA BOX-BINDING PROTEIN-ASSOCIATED FACTOR RNA POLYMERASE I SUBUNIT A"/>
    <property type="match status" value="1"/>
</dbReference>
<sequence length="269" mass="30699">MFALAPHASLMALQCVLQDWTSRIRDEKIIQIAHANTIQMRNISVKGDGFSVICEALCAALAMDFKSAQQEIERFDEILMPKSTYGAAKERFQLWKIISSFHRNQGNAKGYLINAQRLEDEAERMGEECTVLVETACHIRKACGDQEEEIIRILTNTVIRHPSLVPKMIYLAEKFGVSYEISVFLQQLGDLSLNLHPSEPMWLKYVEIQVKSVGRFESIRGCLLKLLKIMFEFLDFDANRFNEKAWKLMKRGEWGPPPSPSGFTQPLIG</sequence>
<organism evidence="2 3">
    <name type="scientific">Caenorhabditis japonica</name>
    <dbReference type="NCBI Taxonomy" id="281687"/>
    <lineage>
        <taxon>Eukaryota</taxon>
        <taxon>Metazoa</taxon>
        <taxon>Ecdysozoa</taxon>
        <taxon>Nematoda</taxon>
        <taxon>Chromadorea</taxon>
        <taxon>Rhabditida</taxon>
        <taxon>Rhabditina</taxon>
        <taxon>Rhabditomorpha</taxon>
        <taxon>Rhabditoidea</taxon>
        <taxon>Rhabditidae</taxon>
        <taxon>Peloderinae</taxon>
        <taxon>Caenorhabditis</taxon>
    </lineage>
</organism>
<dbReference type="PANTHER" id="PTHR32122">
    <property type="entry name" value="TATA BOX-BINDING PROTEIN ASSOCIATED FACTOR RNA POLYMERASE I SUBUNIT A"/>
    <property type="match status" value="1"/>
</dbReference>
<dbReference type="AlphaFoldDB" id="A0A8R1I512"/>
<feature type="coiled-coil region" evidence="1">
    <location>
        <begin position="108"/>
        <end position="135"/>
    </location>
</feature>
<accession>A0A8R1I512</accession>
<name>A0A8R1I512_CAEJA</name>
<dbReference type="InterPro" id="IPR052669">
    <property type="entry name" value="SL1/TIF-IB_Component"/>
</dbReference>
<protein>
    <submittedName>
        <fullName evidence="2">Uncharacterized protein</fullName>
    </submittedName>
</protein>
<reference evidence="2" key="2">
    <citation type="submission" date="2022-06" db="UniProtKB">
        <authorList>
            <consortium name="EnsemblMetazoa"/>
        </authorList>
    </citation>
    <scope>IDENTIFICATION</scope>
    <source>
        <strain evidence="2">DF5081</strain>
    </source>
</reference>
<evidence type="ECO:0000256" key="1">
    <source>
        <dbReference type="SAM" id="Coils"/>
    </source>
</evidence>
<proteinExistence type="predicted"/>
<keyword evidence="1" id="KW-0175">Coiled coil</keyword>
<dbReference type="Proteomes" id="UP000005237">
    <property type="component" value="Unassembled WGS sequence"/>
</dbReference>
<evidence type="ECO:0000313" key="2">
    <source>
        <dbReference type="EnsemblMetazoa" id="CJA15333.1"/>
    </source>
</evidence>